<gene>
    <name evidence="2" type="ORF">F9K24_15190</name>
</gene>
<comment type="caution">
    <text evidence="2">The sequence shown here is derived from an EMBL/GenBank/DDBJ whole genome shotgun (WGS) entry which is preliminary data.</text>
</comment>
<feature type="chain" id="PRO_5032891178" evidence="1">
    <location>
        <begin position="23"/>
        <end position="428"/>
    </location>
</feature>
<dbReference type="Proteomes" id="UP000460298">
    <property type="component" value="Unassembled WGS sequence"/>
</dbReference>
<organism evidence="2 3">
    <name type="scientific">Leptonema illini</name>
    <dbReference type="NCBI Taxonomy" id="183"/>
    <lineage>
        <taxon>Bacteria</taxon>
        <taxon>Pseudomonadati</taxon>
        <taxon>Spirochaetota</taxon>
        <taxon>Spirochaetia</taxon>
        <taxon>Leptospirales</taxon>
        <taxon>Leptospiraceae</taxon>
        <taxon>Leptonema</taxon>
    </lineage>
</organism>
<reference evidence="2 3" key="1">
    <citation type="submission" date="2019-10" db="EMBL/GenBank/DDBJ databases">
        <title>Extracellular Electron Transfer in a Candidatus Methanoperedens spp. Enrichment Culture.</title>
        <authorList>
            <person name="Berger S."/>
            <person name="Rangel Shaw D."/>
            <person name="Berben T."/>
            <person name="In 'T Zandt M."/>
            <person name="Frank J."/>
            <person name="Reimann J."/>
            <person name="Jetten M.S.M."/>
            <person name="Welte C.U."/>
        </authorList>
    </citation>
    <scope>NUCLEOTIDE SEQUENCE [LARGE SCALE GENOMIC DNA]</scope>
    <source>
        <strain evidence="2">SB12</strain>
    </source>
</reference>
<accession>A0A833GZY4</accession>
<name>A0A833GZY4_9LEPT</name>
<keyword evidence="1" id="KW-0732">Signal</keyword>
<evidence type="ECO:0000313" key="3">
    <source>
        <dbReference type="Proteomes" id="UP000460298"/>
    </source>
</evidence>
<feature type="signal peptide" evidence="1">
    <location>
        <begin position="1"/>
        <end position="22"/>
    </location>
</feature>
<dbReference type="AlphaFoldDB" id="A0A833GZY4"/>
<evidence type="ECO:0000256" key="1">
    <source>
        <dbReference type="SAM" id="SignalP"/>
    </source>
</evidence>
<dbReference type="EMBL" id="WBUI01000016">
    <property type="protein sequence ID" value="KAB2931036.1"/>
    <property type="molecule type" value="Genomic_DNA"/>
</dbReference>
<sequence>MKRRRALPIILLFMLFSTAAQAHHGIASLGTIGLKGPGAPVDSSTSATLPEGNSLISFKLDRAKYLTYSPARDGESDTADFFMGGYGYGWTPFLSTYAFLPYNVKRSEDNGFNTAGFADLSLLAVLGFRYSDGFHLLPSSESLDEMEEWHFTVYGGLSLPTGKADTSDADGNIDPGMATGFGSPSYTVGFTATKMSGRFTFVQDISYISFDPHTYGDGVRVRFGSESRYNIALIWQALKSEAKKMRLDAVFELSATRIAPDRERGVGIPDRIRQLAAIEGIALPESGAAPVNETTPPWLVASELAAAQAVYAVPEYDPWGTTAKATGVRTDPSGAEILYGLIGLRAYFDRLSLAIGLKTPLAARMTTVPLRNQLTLAYLQGLQAGGEARAVESATSEYWTRAVFRERQFQGSEGRENYRLVFTLSTMF</sequence>
<protein>
    <submittedName>
        <fullName evidence="2">Uncharacterized protein</fullName>
    </submittedName>
</protein>
<proteinExistence type="predicted"/>
<evidence type="ECO:0000313" key="2">
    <source>
        <dbReference type="EMBL" id="KAB2931036.1"/>
    </source>
</evidence>